<evidence type="ECO:0000256" key="3">
    <source>
        <dbReference type="SAM" id="Phobius"/>
    </source>
</evidence>
<protein>
    <submittedName>
        <fullName evidence="4">Spore germination protein</fullName>
    </submittedName>
</protein>
<keyword evidence="5" id="KW-1185">Reference proteome</keyword>
<feature type="transmembrane region" description="Helical" evidence="3">
    <location>
        <begin position="390"/>
        <end position="409"/>
    </location>
</feature>
<sequence>MGQDQQSQKKPEQNLSKDLQKNLEVFNRLFQDCDDVIRRPMRLGRDQKVDCFVAYVEVAVSNMMLQDSVIGKLINRMWDMTRDEIYEYIRCNGLGISDVKELPTMETAVAALMAGNAIMFIDGYDKAIKISSKGYPNMGVPKAESEKVLRGSKEGFAEAEKVNTALIRKRIRDPRLKVKEQPIGQRSNTMVALVYMDDLVYPSLLENITARLSEFEIDGVLDSGVIEQLTEENWRSPFPQFQTTERPDRAAMAVLEGRVVLISDNSPVALILPTSYNSFFQASDDYYNRFEIVSFIRVLRYVAAILAMSLPGLYLAVTGFHTQILPTELILSFAEARSGVPFPGVVEILLMELAFELLREAGVRLPGAIGNTIGIVGGLIIGQAAVSANLVSPIVVIVVALTALCSFSIPNEEFSTAFRLLKFFLIFMSAWLGIYGWMAGMLAILIHLSQLKSFGIPYLMPFVASDMNSYHDERDSIVRAPVFRMTRRPIFARRDARIRFRGKHGDKE</sequence>
<evidence type="ECO:0000313" key="4">
    <source>
        <dbReference type="EMBL" id="MBU9737773.1"/>
    </source>
</evidence>
<evidence type="ECO:0000256" key="1">
    <source>
        <dbReference type="ARBA" id="ARBA00005278"/>
    </source>
</evidence>
<keyword evidence="3" id="KW-0812">Transmembrane</keyword>
<comment type="caution">
    <text evidence="4">The sequence shown here is derived from an EMBL/GenBank/DDBJ whole genome shotgun (WGS) entry which is preliminary data.</text>
</comment>
<feature type="transmembrane region" description="Helical" evidence="3">
    <location>
        <begin position="298"/>
        <end position="320"/>
    </location>
</feature>
<comment type="similarity">
    <text evidence="1">Belongs to the GerABKA family.</text>
</comment>
<dbReference type="RefSeq" id="WP_158348698.1">
    <property type="nucleotide sequence ID" value="NZ_JAHQCW010000025.1"/>
</dbReference>
<dbReference type="InterPro" id="IPR004995">
    <property type="entry name" value="Spore_Ger"/>
</dbReference>
<gene>
    <name evidence="4" type="ORF">KTH89_14600</name>
</gene>
<dbReference type="PIRSF" id="PIRSF005690">
    <property type="entry name" value="GerBA"/>
    <property type="match status" value="1"/>
</dbReference>
<keyword evidence="3" id="KW-1133">Transmembrane helix</keyword>
<dbReference type="GO" id="GO:0009847">
    <property type="term" value="P:spore germination"/>
    <property type="evidence" value="ECO:0007669"/>
    <property type="project" value="InterPro"/>
</dbReference>
<dbReference type="InterPro" id="IPR050768">
    <property type="entry name" value="UPF0353/GerABKA_families"/>
</dbReference>
<organism evidence="4 5">
    <name type="scientific">Diplocloster agilis</name>
    <dbReference type="NCBI Taxonomy" id="2850323"/>
    <lineage>
        <taxon>Bacteria</taxon>
        <taxon>Bacillati</taxon>
        <taxon>Bacillota</taxon>
        <taxon>Clostridia</taxon>
        <taxon>Lachnospirales</taxon>
        <taxon>Lachnospiraceae</taxon>
        <taxon>Diplocloster</taxon>
    </lineage>
</organism>
<reference evidence="4" key="1">
    <citation type="submission" date="2021-06" db="EMBL/GenBank/DDBJ databases">
        <title>Description of novel taxa of the family Lachnospiraceae.</title>
        <authorList>
            <person name="Chaplin A.V."/>
            <person name="Sokolova S.R."/>
            <person name="Pikina A.P."/>
            <person name="Korzhanova M."/>
            <person name="Belova V."/>
            <person name="Korostin D."/>
            <person name="Efimov B.A."/>
        </authorList>
    </citation>
    <scope>NUCLEOTIDE SEQUENCE</scope>
    <source>
        <strain evidence="4">ASD5720</strain>
    </source>
</reference>
<feature type="transmembrane region" description="Helical" evidence="3">
    <location>
        <begin position="365"/>
        <end position="384"/>
    </location>
</feature>
<feature type="transmembrane region" description="Helical" evidence="3">
    <location>
        <begin position="421"/>
        <end position="448"/>
    </location>
</feature>
<dbReference type="Proteomes" id="UP000712157">
    <property type="component" value="Unassembled WGS sequence"/>
</dbReference>
<evidence type="ECO:0000256" key="2">
    <source>
        <dbReference type="ARBA" id="ARBA00023136"/>
    </source>
</evidence>
<dbReference type="AlphaFoldDB" id="A0A949K7C2"/>
<proteinExistence type="inferred from homology"/>
<dbReference type="PANTHER" id="PTHR22550">
    <property type="entry name" value="SPORE GERMINATION PROTEIN"/>
    <property type="match status" value="1"/>
</dbReference>
<dbReference type="Pfam" id="PF03323">
    <property type="entry name" value="GerA"/>
    <property type="match status" value="1"/>
</dbReference>
<dbReference type="EMBL" id="JAHQCW010000025">
    <property type="protein sequence ID" value="MBU9737773.1"/>
    <property type="molecule type" value="Genomic_DNA"/>
</dbReference>
<name>A0A949K7C2_9FIRM</name>
<evidence type="ECO:0000313" key="5">
    <source>
        <dbReference type="Proteomes" id="UP000712157"/>
    </source>
</evidence>
<dbReference type="PANTHER" id="PTHR22550:SF5">
    <property type="entry name" value="LEUCINE ZIPPER PROTEIN 4"/>
    <property type="match status" value="1"/>
</dbReference>
<dbReference type="GO" id="GO:0016020">
    <property type="term" value="C:membrane"/>
    <property type="evidence" value="ECO:0007669"/>
    <property type="project" value="InterPro"/>
</dbReference>
<keyword evidence="2 3" id="KW-0472">Membrane</keyword>
<accession>A0A949K7C2</accession>